<evidence type="ECO:0000256" key="2">
    <source>
        <dbReference type="ARBA" id="ARBA00022448"/>
    </source>
</evidence>
<dbReference type="EMBL" id="FLKW01000005">
    <property type="protein sequence ID" value="SBM98252.1"/>
    <property type="molecule type" value="Genomic_DNA"/>
</dbReference>
<dbReference type="AlphaFoldDB" id="A0AB74E9D4"/>
<dbReference type="InterPro" id="IPR036259">
    <property type="entry name" value="MFS_trans_sf"/>
</dbReference>
<gene>
    <name evidence="7" type="ORF">WHOF_00707</name>
    <name evidence="8" type="ORF">WHOF_01832C</name>
</gene>
<dbReference type="EMBL" id="LT591897">
    <property type="protein sequence ID" value="SBQ22427.1"/>
    <property type="molecule type" value="Genomic_DNA"/>
</dbReference>
<accession>A0AB74E9D4</accession>
<evidence type="ECO:0000256" key="6">
    <source>
        <dbReference type="SAM" id="Phobius"/>
    </source>
</evidence>
<feature type="transmembrane region" description="Helical" evidence="6">
    <location>
        <begin position="115"/>
        <end position="135"/>
    </location>
</feature>
<organism evidence="7">
    <name type="scientific">Neisseria gonorrhoeae</name>
    <dbReference type="NCBI Taxonomy" id="485"/>
    <lineage>
        <taxon>Bacteria</taxon>
        <taxon>Pseudomonadati</taxon>
        <taxon>Pseudomonadota</taxon>
        <taxon>Betaproteobacteria</taxon>
        <taxon>Neisseriales</taxon>
        <taxon>Neisseriaceae</taxon>
        <taxon>Neisseria</taxon>
    </lineage>
</organism>
<evidence type="ECO:0000256" key="5">
    <source>
        <dbReference type="ARBA" id="ARBA00023136"/>
    </source>
</evidence>
<protein>
    <submittedName>
        <fullName evidence="7">Sugar transporter</fullName>
    </submittedName>
</protein>
<dbReference type="Proteomes" id="UP000239837">
    <property type="component" value="Chromosome"/>
</dbReference>
<keyword evidence="3 6" id="KW-0812">Transmembrane</keyword>
<sequence>MGGRRLPYLLYGTLIAVIVMILMPNSGSFGFGYASLAALSFGALMIALLDVSSNMAMQPFKMMVGDMVNEEQKSYAYGIQSFLANTDAVVAAILPFVFAYIGLANTAEKGVVPQTVVVAFYVGAALLIITSAFTISKVKEYDPETYARYHGIDVAANQEKANWFELLKTAPKVFWTVTPVQFFCWFAFRYMWTYSAGAIAENVWHTTDASSVGHQEAGNRYGVASPCRTICTVCGFVALS</sequence>
<keyword evidence="2" id="KW-0813">Transport</keyword>
<name>A0AB74E9D4_NEIGO</name>
<feature type="transmembrane region" description="Helical" evidence="6">
    <location>
        <begin position="30"/>
        <end position="51"/>
    </location>
</feature>
<dbReference type="SUPFAM" id="SSF103473">
    <property type="entry name" value="MFS general substrate transporter"/>
    <property type="match status" value="1"/>
</dbReference>
<keyword evidence="5 6" id="KW-0472">Membrane</keyword>
<feature type="transmembrane region" description="Helical" evidence="6">
    <location>
        <begin position="7"/>
        <end position="24"/>
    </location>
</feature>
<evidence type="ECO:0000256" key="3">
    <source>
        <dbReference type="ARBA" id="ARBA00022692"/>
    </source>
</evidence>
<proteinExistence type="predicted"/>
<evidence type="ECO:0000256" key="1">
    <source>
        <dbReference type="ARBA" id="ARBA00004141"/>
    </source>
</evidence>
<dbReference type="GO" id="GO:0016020">
    <property type="term" value="C:membrane"/>
    <property type="evidence" value="ECO:0007669"/>
    <property type="project" value="UniProtKB-SubCell"/>
</dbReference>
<evidence type="ECO:0000256" key="4">
    <source>
        <dbReference type="ARBA" id="ARBA00022989"/>
    </source>
</evidence>
<comment type="subcellular location">
    <subcellularLocation>
        <location evidence="1">Membrane</location>
        <topology evidence="1">Multi-pass membrane protein</topology>
    </subcellularLocation>
</comment>
<keyword evidence="4 6" id="KW-1133">Transmembrane helix</keyword>
<evidence type="ECO:0000313" key="7">
    <source>
        <dbReference type="EMBL" id="SBM98252.1"/>
    </source>
</evidence>
<keyword evidence="7" id="KW-0762">Sugar transport</keyword>
<feature type="transmembrane region" description="Helical" evidence="6">
    <location>
        <begin position="82"/>
        <end position="103"/>
    </location>
</feature>
<evidence type="ECO:0000313" key="8">
    <source>
        <dbReference type="EMBL" id="SBQ22427.1"/>
    </source>
</evidence>
<dbReference type="PANTHER" id="PTHR19432">
    <property type="entry name" value="SUGAR TRANSPORTER"/>
    <property type="match status" value="1"/>
</dbReference>
<reference evidence="7" key="1">
    <citation type="submission" date="2016-05" db="EMBL/GenBank/DDBJ databases">
        <authorList>
            <consortium name="Pathogen Informatics"/>
        </authorList>
    </citation>
    <scope>NUCLEOTIDE SEQUENCE</scope>
    <source>
        <strain evidence="7">WHO F</strain>
    </source>
</reference>
<dbReference type="PANTHER" id="PTHR19432:SF35">
    <property type="entry name" value="SOLUTE CARRIER FAMILY 45 MEMBER 3 ISOFORM X1"/>
    <property type="match status" value="1"/>
</dbReference>